<dbReference type="eggNOG" id="COG1610">
    <property type="taxonomic scope" value="Bacteria"/>
</dbReference>
<dbReference type="InterPro" id="IPR042184">
    <property type="entry name" value="YqeY/Aim41_N"/>
</dbReference>
<dbReference type="EMBL" id="JXLU01000147">
    <property type="protein sequence ID" value="KIO70282.1"/>
    <property type="molecule type" value="Genomic_DNA"/>
</dbReference>
<reference evidence="2 5" key="1">
    <citation type="submission" date="2014-07" db="EMBL/GenBank/DDBJ databases">
        <authorList>
            <person name="Wibberg Daniel"/>
        </authorList>
    </citation>
    <scope>NUCLEOTIDE SEQUENCE [LARGE SCALE GENOMIC DNA]</scope>
</reference>
<dbReference type="Pfam" id="PF09424">
    <property type="entry name" value="YqeY"/>
    <property type="match status" value="1"/>
</dbReference>
<evidence type="ECO:0000256" key="1">
    <source>
        <dbReference type="SAM" id="Coils"/>
    </source>
</evidence>
<dbReference type="RefSeq" id="WP_034771149.1">
    <property type="nucleotide sequence ID" value="NZ_CCRF01000064.1"/>
</dbReference>
<dbReference type="EMBL" id="CCRF01000064">
    <property type="protein sequence ID" value="CEE02075.1"/>
    <property type="molecule type" value="Genomic_DNA"/>
</dbReference>
<dbReference type="InterPro" id="IPR023168">
    <property type="entry name" value="GatB_Yqey_C_2"/>
</dbReference>
<evidence type="ECO:0000313" key="3">
    <source>
        <dbReference type="EMBL" id="KIO70282.1"/>
    </source>
</evidence>
<organism evidence="2 5">
    <name type="scientific">Caldibacillus thermoamylovorans</name>
    <dbReference type="NCBI Taxonomy" id="35841"/>
    <lineage>
        <taxon>Bacteria</taxon>
        <taxon>Bacillati</taxon>
        <taxon>Bacillota</taxon>
        <taxon>Bacilli</taxon>
        <taxon>Bacillales</taxon>
        <taxon>Bacillaceae</taxon>
        <taxon>Caldibacillus</taxon>
    </lineage>
</organism>
<evidence type="ECO:0008006" key="6">
    <source>
        <dbReference type="Google" id="ProtNLM"/>
    </source>
</evidence>
<dbReference type="AlphaFoldDB" id="A0A090J2I3"/>
<dbReference type="GO" id="GO:0016884">
    <property type="term" value="F:carbon-nitrogen ligase activity, with glutamine as amido-N-donor"/>
    <property type="evidence" value="ECO:0007669"/>
    <property type="project" value="InterPro"/>
</dbReference>
<dbReference type="PATRIC" id="fig|35841.6.peg.2425"/>
<dbReference type="Proteomes" id="UP000032076">
    <property type="component" value="Unassembled WGS sequence"/>
</dbReference>
<dbReference type="OrthoDB" id="9794041at2"/>
<evidence type="ECO:0000313" key="5">
    <source>
        <dbReference type="Proteomes" id="UP000040576"/>
    </source>
</evidence>
<name>A0A090J2I3_9BACI</name>
<dbReference type="GeneID" id="92961471"/>
<evidence type="ECO:0000313" key="4">
    <source>
        <dbReference type="Proteomes" id="UP000032076"/>
    </source>
</evidence>
<gene>
    <name evidence="3" type="ORF">B4167_0974</name>
    <name evidence="2" type="ORF">BT1A1_2254</name>
</gene>
<dbReference type="Gene3D" id="1.10.1510.10">
    <property type="entry name" value="Uncharacterised protein YqeY/AIM41 PF09424, N-terminal domain"/>
    <property type="match status" value="1"/>
</dbReference>
<sequence length="148" mass="16848">MSLLERLNEDMKHAMKNKEKEKLSVIRMIKAALQNEAIKLGKELSEEEEITVLSREVKQRKDSLHEFEKAGRTDLAEKINTELTYVKEYMPEQLTEDEIKEIVKEAIREVDASSKSDMGKVMAVVMPKVKGKADGSLVNKIVVSELSK</sequence>
<keyword evidence="5" id="KW-1185">Reference proteome</keyword>
<protein>
    <recommendedName>
        <fullName evidence="6">GatB/YqeY domain-containing protein</fullName>
    </recommendedName>
</protein>
<dbReference type="Proteomes" id="UP000040576">
    <property type="component" value="Unassembled WGS sequence"/>
</dbReference>
<keyword evidence="1" id="KW-0175">Coiled coil</keyword>
<dbReference type="PANTHER" id="PTHR28055">
    <property type="entry name" value="ALTERED INHERITANCE OF MITOCHONDRIA PROTEIN 41, MITOCHONDRIAL"/>
    <property type="match status" value="1"/>
</dbReference>
<proteinExistence type="predicted"/>
<dbReference type="KEGG" id="bthv:CQJ30_12465"/>
<feature type="coiled-coil region" evidence="1">
    <location>
        <begin position="1"/>
        <end position="50"/>
    </location>
</feature>
<dbReference type="STRING" id="35841.B4167_0974"/>
<dbReference type="SUPFAM" id="SSF89095">
    <property type="entry name" value="GatB/YqeY motif"/>
    <property type="match status" value="1"/>
</dbReference>
<dbReference type="InterPro" id="IPR019004">
    <property type="entry name" value="YqeY/Aim41"/>
</dbReference>
<dbReference type="Gene3D" id="1.10.10.410">
    <property type="match status" value="1"/>
</dbReference>
<evidence type="ECO:0000313" key="2">
    <source>
        <dbReference type="EMBL" id="CEE02075.1"/>
    </source>
</evidence>
<dbReference type="InterPro" id="IPR003789">
    <property type="entry name" value="Asn/Gln_tRNA_amidoTrase-B-like"/>
</dbReference>
<reference evidence="3 4" key="2">
    <citation type="submission" date="2015-01" db="EMBL/GenBank/DDBJ databases">
        <title>Draft Genome Sequences of Four Bacillus thermoamylovorans Strains, Isolated From Food Products.</title>
        <authorList>
            <person name="Krawcyk A.O."/>
            <person name="Berendsen E.M."/>
            <person name="Eijlander R.T."/>
            <person name="de Jong A."/>
            <person name="Wells-Bennik M."/>
            <person name="Kuipers O.P."/>
        </authorList>
    </citation>
    <scope>NUCLEOTIDE SEQUENCE [LARGE SCALE GENOMIC DNA]</scope>
    <source>
        <strain evidence="3 4">B4167</strain>
    </source>
</reference>
<dbReference type="PANTHER" id="PTHR28055:SF1">
    <property type="entry name" value="ALTERED INHERITANCE OF MITOCHONDRIA PROTEIN 41, MITOCHONDRIAL"/>
    <property type="match status" value="1"/>
</dbReference>
<accession>A0A090J2I3</accession>